<proteinExistence type="predicted"/>
<dbReference type="AlphaFoldDB" id="A0A3E2BP54"/>
<dbReference type="EMBL" id="QUAH01000003">
    <property type="protein sequence ID" value="RFT16543.1"/>
    <property type="molecule type" value="Genomic_DNA"/>
</dbReference>
<feature type="transmembrane region" description="Helical" evidence="1">
    <location>
        <begin position="92"/>
        <end position="114"/>
    </location>
</feature>
<reference evidence="2 3" key="1">
    <citation type="submission" date="2018-08" db="EMBL/GenBank/DDBJ databases">
        <title>Genome analysis of the thermophilic bacterium of the candidate phylum Aminicenantes from deep subsurface aquifer revealed its physiology and ecological role.</title>
        <authorList>
            <person name="Kadnikov V.V."/>
            <person name="Mardanov A.V."/>
            <person name="Beletsky A.V."/>
            <person name="Karnachuk O.V."/>
            <person name="Ravin N.V."/>
        </authorList>
    </citation>
    <scope>NUCLEOTIDE SEQUENCE [LARGE SCALE GENOMIC DNA]</scope>
    <source>
        <strain evidence="2">BY38</strain>
    </source>
</reference>
<accession>A0A3E2BP54</accession>
<feature type="transmembrane region" description="Helical" evidence="1">
    <location>
        <begin position="120"/>
        <end position="138"/>
    </location>
</feature>
<protein>
    <recommendedName>
        <fullName evidence="4">DUF1614 domain-containing protein</fullName>
    </recommendedName>
</protein>
<evidence type="ECO:0000256" key="1">
    <source>
        <dbReference type="SAM" id="Phobius"/>
    </source>
</evidence>
<keyword evidence="1" id="KW-0812">Transmembrane</keyword>
<feature type="transmembrane region" description="Helical" evidence="1">
    <location>
        <begin position="7"/>
        <end position="31"/>
    </location>
</feature>
<feature type="transmembrane region" description="Helical" evidence="1">
    <location>
        <begin position="150"/>
        <end position="168"/>
    </location>
</feature>
<comment type="caution">
    <text evidence="2">The sequence shown here is derived from an EMBL/GenBank/DDBJ whole genome shotgun (WGS) entry which is preliminary data.</text>
</comment>
<name>A0A3E2BP54_9BACT</name>
<evidence type="ECO:0008006" key="4">
    <source>
        <dbReference type="Google" id="ProtNLM"/>
    </source>
</evidence>
<dbReference type="Proteomes" id="UP000257323">
    <property type="component" value="Unassembled WGS sequence"/>
</dbReference>
<evidence type="ECO:0000313" key="3">
    <source>
        <dbReference type="Proteomes" id="UP000257323"/>
    </source>
</evidence>
<organism evidence="2 3">
    <name type="scientific">Candidatus Saccharicenans subterraneus</name>
    <dbReference type="NCBI Taxonomy" id="2508984"/>
    <lineage>
        <taxon>Bacteria</taxon>
        <taxon>Candidatus Aminicenantota</taxon>
        <taxon>Candidatus Aminicenantia</taxon>
        <taxon>Candidatus Aminicenantales</taxon>
        <taxon>Candidatus Saccharicenantaceae</taxon>
        <taxon>Candidatus Saccharicenans</taxon>
    </lineage>
</organism>
<keyword evidence="1" id="KW-0472">Membrane</keyword>
<feature type="transmembrane region" description="Helical" evidence="1">
    <location>
        <begin position="174"/>
        <end position="194"/>
    </location>
</feature>
<sequence>MFFLPVILLFLVFYFFLLGGLFFFLKVGLISLAFQRLGLPPDLVFILLLLSLLGSGLNIPVKRLRSERLLTEQVVEFFGWKFRIPSAAASDITVLAVNVGGAVIPGILSLYLIWRWASLGLLFIMATLVVTVMVNRVARPVRGLGIATPALFPPLVAALTALLFSAFSPAGLQVAPVIAYVSGTLGTLIGADLLNLNKIADLGAPVASIGGAGTFDGVFLTGIIAVVLTSI</sequence>
<feature type="transmembrane region" description="Helical" evidence="1">
    <location>
        <begin position="206"/>
        <end position="228"/>
    </location>
</feature>
<dbReference type="Pfam" id="PF07758">
    <property type="entry name" value="DUF1614"/>
    <property type="match status" value="1"/>
</dbReference>
<dbReference type="InterPro" id="IPR011672">
    <property type="entry name" value="DUF1614"/>
</dbReference>
<evidence type="ECO:0000313" key="2">
    <source>
        <dbReference type="EMBL" id="RFT16543.1"/>
    </source>
</evidence>
<gene>
    <name evidence="2" type="ORF">OP8BY_1721</name>
</gene>
<keyword evidence="1" id="KW-1133">Transmembrane helix</keyword>
<feature type="transmembrane region" description="Helical" evidence="1">
    <location>
        <begin position="43"/>
        <end position="61"/>
    </location>
</feature>